<reference evidence="3" key="1">
    <citation type="submission" date="2008-12" db="EMBL/GenBank/DDBJ databases">
        <title>Annotation of Streptomyces ghanaensis ATCC 14672.</title>
        <authorList>
            <consortium name="The Broad Institute Genome Sequencing Platform"/>
            <consortium name="Broad Institute Microbial Sequencing Center"/>
            <person name="Fischbach M."/>
            <person name="Ward D."/>
            <person name="Young S."/>
            <person name="Kodira C.D."/>
            <person name="Zeng Q."/>
            <person name="Koehrsen M."/>
            <person name="Godfrey P."/>
            <person name="Alvarado L."/>
            <person name="Berlin A.M."/>
            <person name="Borenstein D."/>
            <person name="Chen Z."/>
            <person name="Engels R."/>
            <person name="Freedman E."/>
            <person name="Gellesch M."/>
            <person name="Goldberg J."/>
            <person name="Griggs A."/>
            <person name="Gujja S."/>
            <person name="Heiman D.I."/>
            <person name="Hepburn T.A."/>
            <person name="Howarth C."/>
            <person name="Jen D."/>
            <person name="Larson L."/>
            <person name="Lewis B."/>
            <person name="Mehta T."/>
            <person name="Park D."/>
            <person name="Pearson M."/>
            <person name="Roberts A."/>
            <person name="Saif S."/>
            <person name="Shea T.D."/>
            <person name="Shenoy N."/>
            <person name="Sisk P."/>
            <person name="Stolte C."/>
            <person name="Sykes S.N."/>
            <person name="Walk T."/>
            <person name="White J."/>
            <person name="Yandava C."/>
            <person name="Straight P."/>
            <person name="Clardy J."/>
            <person name="Hung D."/>
            <person name="Kolter R."/>
            <person name="Mekalanos J."/>
            <person name="Walker S."/>
            <person name="Walsh C.T."/>
            <person name="Wieland B.L.C."/>
            <person name="Ilzarbe M."/>
            <person name="Galagan J."/>
            <person name="Nusbaum C."/>
            <person name="Birren B."/>
        </authorList>
    </citation>
    <scope>NUCLEOTIDE SEQUENCE [LARGE SCALE GENOMIC DNA]</scope>
    <source>
        <strain evidence="3">ATCC 14672 / DSM 40746 / JCM 4963 / KCTC 9882 / NRRL B-12104 / FH 1290</strain>
    </source>
</reference>
<gene>
    <name evidence="2" type="ORF">SSFG_04867</name>
</gene>
<dbReference type="EMBL" id="DS999641">
    <property type="protein sequence ID" value="EFE69625.2"/>
    <property type="molecule type" value="Genomic_DNA"/>
</dbReference>
<proteinExistence type="predicted"/>
<dbReference type="AlphaFoldDB" id="D6A509"/>
<evidence type="ECO:0000313" key="3">
    <source>
        <dbReference type="Proteomes" id="UP000003824"/>
    </source>
</evidence>
<sequence>MREVRLLRLERPGTRGHFSAGRPLPEDPGERDGAVTIAELPADVLGHGVPLRRNVPGSDSAVPWTACRRHLLAAGPVLRDLVRERPERWPGLVTLLPADPSP</sequence>
<evidence type="ECO:0000256" key="1">
    <source>
        <dbReference type="SAM" id="MobiDB-lite"/>
    </source>
</evidence>
<name>D6A509_STRV1</name>
<feature type="region of interest" description="Disordered" evidence="1">
    <location>
        <begin position="12"/>
        <end position="31"/>
    </location>
</feature>
<protein>
    <submittedName>
        <fullName evidence="2">Predicted protein</fullName>
    </submittedName>
</protein>
<evidence type="ECO:0000313" key="2">
    <source>
        <dbReference type="EMBL" id="EFE69625.2"/>
    </source>
</evidence>
<organism evidence="2 3">
    <name type="scientific">Streptomyces viridosporus (strain ATCC 14672 / DSM 40746 / JCM 4963 / KCTC 9882 / NRRL B-12104 / FH 1290)</name>
    <name type="common">Streptomyces ghanaensis</name>
    <dbReference type="NCBI Taxonomy" id="566461"/>
    <lineage>
        <taxon>Bacteria</taxon>
        <taxon>Bacillati</taxon>
        <taxon>Actinomycetota</taxon>
        <taxon>Actinomycetes</taxon>
        <taxon>Kitasatosporales</taxon>
        <taxon>Streptomycetaceae</taxon>
        <taxon>Streptomyces</taxon>
    </lineage>
</organism>
<dbReference type="RefSeq" id="WP_004988393.1">
    <property type="nucleotide sequence ID" value="NZ_DS999641.1"/>
</dbReference>
<dbReference type="Proteomes" id="UP000003824">
    <property type="component" value="Unassembled WGS sequence"/>
</dbReference>
<accession>D6A509</accession>